<dbReference type="GO" id="GO:0005886">
    <property type="term" value="C:plasma membrane"/>
    <property type="evidence" value="ECO:0007669"/>
    <property type="project" value="UniProtKB-SubCell"/>
</dbReference>
<dbReference type="PANTHER" id="PTHR36488:SF8">
    <property type="entry name" value="CASP-LIKE PROTEIN 1U1"/>
    <property type="match status" value="1"/>
</dbReference>
<feature type="transmembrane region" description="Helical" evidence="8">
    <location>
        <begin position="162"/>
        <end position="186"/>
    </location>
</feature>
<protein>
    <recommendedName>
        <fullName evidence="8">CASP-like protein</fullName>
    </recommendedName>
</protein>
<dbReference type="InterPro" id="IPR006459">
    <property type="entry name" value="CASP/CASPL"/>
</dbReference>
<dbReference type="OrthoDB" id="1898688at2759"/>
<dbReference type="AlphaFoldDB" id="A0A9R0JXF1"/>
<comment type="similarity">
    <text evidence="2 8">Belongs to the Casparian strip membrane proteins (CASP) family.</text>
</comment>
<name>A0A9R0JXF1_SPIOL</name>
<keyword evidence="10" id="KW-1185">Reference proteome</keyword>
<evidence type="ECO:0000256" key="4">
    <source>
        <dbReference type="ARBA" id="ARBA00022475"/>
    </source>
</evidence>
<evidence type="ECO:0000256" key="7">
    <source>
        <dbReference type="ARBA" id="ARBA00023136"/>
    </source>
</evidence>
<evidence type="ECO:0000256" key="1">
    <source>
        <dbReference type="ARBA" id="ARBA00004651"/>
    </source>
</evidence>
<dbReference type="Pfam" id="PF04535">
    <property type="entry name" value="CASP_dom"/>
    <property type="match status" value="1"/>
</dbReference>
<evidence type="ECO:0000256" key="5">
    <source>
        <dbReference type="ARBA" id="ARBA00022692"/>
    </source>
</evidence>
<dbReference type="InterPro" id="IPR044173">
    <property type="entry name" value="CASPL"/>
</dbReference>
<evidence type="ECO:0000256" key="8">
    <source>
        <dbReference type="RuleBase" id="RU361233"/>
    </source>
</evidence>
<dbReference type="InterPro" id="IPR006702">
    <property type="entry name" value="CASP_dom"/>
</dbReference>
<evidence type="ECO:0000259" key="9">
    <source>
        <dbReference type="Pfam" id="PF04535"/>
    </source>
</evidence>
<evidence type="ECO:0000313" key="11">
    <source>
        <dbReference type="RefSeq" id="XP_021850691.1"/>
    </source>
</evidence>
<evidence type="ECO:0000256" key="6">
    <source>
        <dbReference type="ARBA" id="ARBA00022989"/>
    </source>
</evidence>
<evidence type="ECO:0000256" key="2">
    <source>
        <dbReference type="ARBA" id="ARBA00007651"/>
    </source>
</evidence>
<dbReference type="RefSeq" id="XP_021850691.1">
    <property type="nucleotide sequence ID" value="XM_021994999.2"/>
</dbReference>
<gene>
    <name evidence="11" type="primary">LOC110790214</name>
</gene>
<keyword evidence="5 8" id="KW-0812">Transmembrane</keyword>
<feature type="transmembrane region" description="Helical" evidence="8">
    <location>
        <begin position="114"/>
        <end position="142"/>
    </location>
</feature>
<dbReference type="NCBIfam" id="TIGR01569">
    <property type="entry name" value="A_tha_TIGR01569"/>
    <property type="match status" value="1"/>
</dbReference>
<dbReference type="Proteomes" id="UP000813463">
    <property type="component" value="Chromosome 5"/>
</dbReference>
<evidence type="ECO:0000313" key="10">
    <source>
        <dbReference type="Proteomes" id="UP000813463"/>
    </source>
</evidence>
<comment type="subunit">
    <text evidence="3 8">Homodimer and heterodimers.</text>
</comment>
<reference evidence="10" key="1">
    <citation type="journal article" date="2021" name="Nat. Commun.">
        <title>Genomic analyses provide insights into spinach domestication and the genetic basis of agronomic traits.</title>
        <authorList>
            <person name="Cai X."/>
            <person name="Sun X."/>
            <person name="Xu C."/>
            <person name="Sun H."/>
            <person name="Wang X."/>
            <person name="Ge C."/>
            <person name="Zhang Z."/>
            <person name="Wang Q."/>
            <person name="Fei Z."/>
            <person name="Jiao C."/>
            <person name="Wang Q."/>
        </authorList>
    </citation>
    <scope>NUCLEOTIDE SEQUENCE [LARGE SCALE GENOMIC DNA]</scope>
    <source>
        <strain evidence="10">cv. Varoflay</strain>
    </source>
</reference>
<comment type="subcellular location">
    <subcellularLocation>
        <location evidence="1 8">Cell membrane</location>
        <topology evidence="1 8">Multi-pass membrane protein</topology>
    </subcellularLocation>
</comment>
<dbReference type="GeneID" id="110790214"/>
<dbReference type="PANTHER" id="PTHR36488">
    <property type="entry name" value="CASP-LIKE PROTEIN 1U1"/>
    <property type="match status" value="1"/>
</dbReference>
<proteinExistence type="inferred from homology"/>
<feature type="transmembrane region" description="Helical" evidence="8">
    <location>
        <begin position="78"/>
        <end position="102"/>
    </location>
</feature>
<evidence type="ECO:0000256" key="3">
    <source>
        <dbReference type="ARBA" id="ARBA00011489"/>
    </source>
</evidence>
<keyword evidence="7 8" id="KW-0472">Membrane</keyword>
<keyword evidence="6 8" id="KW-1133">Transmembrane helix</keyword>
<dbReference type="KEGG" id="soe:110790214"/>
<feature type="transmembrane region" description="Helical" evidence="8">
    <location>
        <begin position="27"/>
        <end position="46"/>
    </location>
</feature>
<accession>A0A9R0JXF1</accession>
<organism evidence="10 11">
    <name type="scientific">Spinacia oleracea</name>
    <name type="common">Spinach</name>
    <dbReference type="NCBI Taxonomy" id="3562"/>
    <lineage>
        <taxon>Eukaryota</taxon>
        <taxon>Viridiplantae</taxon>
        <taxon>Streptophyta</taxon>
        <taxon>Embryophyta</taxon>
        <taxon>Tracheophyta</taxon>
        <taxon>Spermatophyta</taxon>
        <taxon>Magnoliopsida</taxon>
        <taxon>eudicotyledons</taxon>
        <taxon>Gunneridae</taxon>
        <taxon>Pentapetalae</taxon>
        <taxon>Caryophyllales</taxon>
        <taxon>Chenopodiaceae</taxon>
        <taxon>Chenopodioideae</taxon>
        <taxon>Anserineae</taxon>
        <taxon>Spinacia</taxon>
    </lineage>
</organism>
<reference evidence="11" key="2">
    <citation type="submission" date="2025-08" db="UniProtKB">
        <authorList>
            <consortium name="RefSeq"/>
        </authorList>
    </citation>
    <scope>IDENTIFICATION</scope>
    <source>
        <tissue evidence="11">Leaf</tissue>
    </source>
</reference>
<sequence>MEIGEVQKNKEKEWETDHGTAFSQPEIMLRGFALLVTLTAAILIGLDKETEIIPVVLLPTLPTFHVPVTAKFHHVSAFVYSVVSNSIASVSAAATMLVMIFASKGGGKVGVSRLMILVADLMMVALLFSSIGGTGAIGLIGIKGNSHLQWKKICNMYAKFCHQVTASVALSLMGAIAFLLLIILTASKLHKRTSKY</sequence>
<feature type="domain" description="Casparian strip membrane protein" evidence="9">
    <location>
        <begin position="23"/>
        <end position="176"/>
    </location>
</feature>
<keyword evidence="4 8" id="KW-1003">Cell membrane</keyword>